<dbReference type="EMBL" id="CP003130">
    <property type="protein sequence ID" value="AEU35671.1"/>
    <property type="molecule type" value="Genomic_DNA"/>
</dbReference>
<dbReference type="RefSeq" id="WP_014264551.1">
    <property type="nucleotide sequence ID" value="NC_016631.1"/>
</dbReference>
<dbReference type="InterPro" id="IPR010985">
    <property type="entry name" value="Ribbon_hlx_hlx"/>
</dbReference>
<keyword evidence="2" id="KW-1185">Reference proteome</keyword>
<dbReference type="STRING" id="682795.AciX8_1328"/>
<accession>G8NZ19</accession>
<sequence>MAKTSMEIVMSDDLKRRLSAAAEKTGKTVQEFAQEALYTYVEDIEDGVVSDVALSEEGLTYILPEGERVAGLEHSIYEASRKTA</sequence>
<gene>
    <name evidence="1" type="ordered locus">AciX8_1328</name>
</gene>
<dbReference type="KEGG" id="gma:AciX8_1328"/>
<proteinExistence type="predicted"/>
<dbReference type="GO" id="GO:0006355">
    <property type="term" value="P:regulation of DNA-templated transcription"/>
    <property type="evidence" value="ECO:0007669"/>
    <property type="project" value="InterPro"/>
</dbReference>
<dbReference type="SUPFAM" id="SSF47598">
    <property type="entry name" value="Ribbon-helix-helix"/>
    <property type="match status" value="1"/>
</dbReference>
<evidence type="ECO:0000313" key="1">
    <source>
        <dbReference type="EMBL" id="AEU35671.1"/>
    </source>
</evidence>
<dbReference type="HOGENOM" id="CLU_2522884_0_0_0"/>
<evidence type="ECO:0000313" key="2">
    <source>
        <dbReference type="Proteomes" id="UP000007113"/>
    </source>
</evidence>
<dbReference type="AlphaFoldDB" id="G8NZ19"/>
<protein>
    <submittedName>
        <fullName evidence="1">Helix-turn-helix protein, CopG</fullName>
    </submittedName>
</protein>
<name>G8NZ19_GRAMM</name>
<reference evidence="1 2" key="1">
    <citation type="submission" date="2011-11" db="EMBL/GenBank/DDBJ databases">
        <title>Complete sequence of Granulicella mallensis MP5ACTX8.</title>
        <authorList>
            <consortium name="US DOE Joint Genome Institute"/>
            <person name="Lucas S."/>
            <person name="Copeland A."/>
            <person name="Lapidus A."/>
            <person name="Cheng J.-F."/>
            <person name="Goodwin L."/>
            <person name="Pitluck S."/>
            <person name="Peters L."/>
            <person name="Lu M."/>
            <person name="Detter J.C."/>
            <person name="Han C."/>
            <person name="Tapia R."/>
            <person name="Land M."/>
            <person name="Hauser L."/>
            <person name="Kyrpides N."/>
            <person name="Ivanova N."/>
            <person name="Mikhailova N."/>
            <person name="Pagani I."/>
            <person name="Rawat S."/>
            <person name="Mannisto M."/>
            <person name="Haggblom M."/>
            <person name="Woyke T."/>
        </authorList>
    </citation>
    <scope>NUCLEOTIDE SEQUENCE [LARGE SCALE GENOMIC DNA]</scope>
    <source>
        <strain evidence="2">ATCC BAA-1857 / DSM 23137 / MP5ACTX8</strain>
    </source>
</reference>
<dbReference type="Proteomes" id="UP000007113">
    <property type="component" value="Chromosome"/>
</dbReference>
<organism evidence="1 2">
    <name type="scientific">Granulicella mallensis (strain ATCC BAA-1857 / DSM 23137 / MP5ACTX8)</name>
    <dbReference type="NCBI Taxonomy" id="682795"/>
    <lineage>
        <taxon>Bacteria</taxon>
        <taxon>Pseudomonadati</taxon>
        <taxon>Acidobacteriota</taxon>
        <taxon>Terriglobia</taxon>
        <taxon>Terriglobales</taxon>
        <taxon>Acidobacteriaceae</taxon>
        <taxon>Granulicella</taxon>
    </lineage>
</organism>